<dbReference type="Gene3D" id="1.20.58.1690">
    <property type="match status" value="1"/>
</dbReference>
<keyword evidence="3" id="KW-1185">Reference proteome</keyword>
<dbReference type="SMART" id="SM01324">
    <property type="entry name" value="YARHG"/>
    <property type="match status" value="1"/>
</dbReference>
<dbReference type="Proteomes" id="UP001059844">
    <property type="component" value="Chromosome"/>
</dbReference>
<organism evidence="2 3">
    <name type="scientific">Flavobacterium cerinum</name>
    <dbReference type="NCBI Taxonomy" id="2502784"/>
    <lineage>
        <taxon>Bacteria</taxon>
        <taxon>Pseudomonadati</taxon>
        <taxon>Bacteroidota</taxon>
        <taxon>Flavobacteriia</taxon>
        <taxon>Flavobacteriales</taxon>
        <taxon>Flavobacteriaceae</taxon>
        <taxon>Flavobacterium</taxon>
    </lineage>
</organism>
<evidence type="ECO:0000259" key="1">
    <source>
        <dbReference type="SMART" id="SM01324"/>
    </source>
</evidence>
<proteinExistence type="predicted"/>
<accession>A0ABY5IU71</accession>
<sequence>MKKIIFFALVLTLAACNSKDKKTTDSIENIASNETVKETNTELYGSWVGDFIVVEQKDPAEYHPDNKISIVLKKITPEQVIGQSVVAGNSRPLTGTLSGNKFILKEPGDHKYDGVFEFEFRNDSLIGNWTAFNTNIAVPKRSFGLAKKQFIYDPKLMLPEEGDYVDWYNPKQKEQEIEGETFSEEYYRQASDEITQLNASTQKLTEPILKNLKKLDLEIIRNTIYARHGYTFKKKSIRQFFDPVSWYMPVSDNVDNELTPLEKDNIALLKRFEKYAEDNYDTFGR</sequence>
<reference evidence="2" key="1">
    <citation type="submission" date="2022-07" db="EMBL/GenBank/DDBJ databases">
        <title>Isolation, identification, and degradation of a PFOSA degrading strain from sewage treatment plant.</title>
        <authorList>
            <person name="Zhang L."/>
            <person name="Huo Y."/>
        </authorList>
    </citation>
    <scope>NUCLEOTIDE SEQUENCE</scope>
    <source>
        <strain evidence="2">C1</strain>
    </source>
</reference>
<evidence type="ECO:0000313" key="3">
    <source>
        <dbReference type="Proteomes" id="UP001059844"/>
    </source>
</evidence>
<dbReference type="Pfam" id="PF13308">
    <property type="entry name" value="YARHG"/>
    <property type="match status" value="1"/>
</dbReference>
<gene>
    <name evidence="2" type="ORF">NOX80_16955</name>
</gene>
<name>A0ABY5IU71_9FLAO</name>
<protein>
    <submittedName>
        <fullName evidence="2">YARHG domain-containing protein</fullName>
    </submittedName>
</protein>
<dbReference type="InterPro" id="IPR038434">
    <property type="entry name" value="YARHG_sf"/>
</dbReference>
<feature type="domain" description="YARHG" evidence="1">
    <location>
        <begin position="192"/>
        <end position="274"/>
    </location>
</feature>
<dbReference type="InterPro" id="IPR025582">
    <property type="entry name" value="YARHG_dom"/>
</dbReference>
<dbReference type="EMBL" id="CP101751">
    <property type="protein sequence ID" value="UUC45303.1"/>
    <property type="molecule type" value="Genomic_DNA"/>
</dbReference>
<dbReference type="RefSeq" id="WP_256551000.1">
    <property type="nucleotide sequence ID" value="NZ_CP101751.1"/>
</dbReference>
<evidence type="ECO:0000313" key="2">
    <source>
        <dbReference type="EMBL" id="UUC45303.1"/>
    </source>
</evidence>
<dbReference type="PROSITE" id="PS51257">
    <property type="entry name" value="PROKAR_LIPOPROTEIN"/>
    <property type="match status" value="1"/>
</dbReference>